<accession>A0A5B7IW26</accession>
<dbReference type="AlphaFoldDB" id="A0A5B7IW26"/>
<dbReference type="Proteomes" id="UP000324222">
    <property type="component" value="Unassembled WGS sequence"/>
</dbReference>
<proteinExistence type="predicted"/>
<comment type="caution">
    <text evidence="2">The sequence shown here is derived from an EMBL/GenBank/DDBJ whole genome shotgun (WGS) entry which is preliminary data.</text>
</comment>
<evidence type="ECO:0000256" key="1">
    <source>
        <dbReference type="SAM" id="MobiDB-lite"/>
    </source>
</evidence>
<feature type="compositionally biased region" description="Polar residues" evidence="1">
    <location>
        <begin position="1"/>
        <end position="14"/>
    </location>
</feature>
<organism evidence="2 3">
    <name type="scientific">Portunus trituberculatus</name>
    <name type="common">Swimming crab</name>
    <name type="synonym">Neptunus trituberculatus</name>
    <dbReference type="NCBI Taxonomy" id="210409"/>
    <lineage>
        <taxon>Eukaryota</taxon>
        <taxon>Metazoa</taxon>
        <taxon>Ecdysozoa</taxon>
        <taxon>Arthropoda</taxon>
        <taxon>Crustacea</taxon>
        <taxon>Multicrustacea</taxon>
        <taxon>Malacostraca</taxon>
        <taxon>Eumalacostraca</taxon>
        <taxon>Eucarida</taxon>
        <taxon>Decapoda</taxon>
        <taxon>Pleocyemata</taxon>
        <taxon>Brachyura</taxon>
        <taxon>Eubrachyura</taxon>
        <taxon>Portunoidea</taxon>
        <taxon>Portunidae</taxon>
        <taxon>Portuninae</taxon>
        <taxon>Portunus</taxon>
    </lineage>
</organism>
<evidence type="ECO:0000313" key="3">
    <source>
        <dbReference type="Proteomes" id="UP000324222"/>
    </source>
</evidence>
<name>A0A5B7IW26_PORTR</name>
<dbReference type="EMBL" id="VSRR010065393">
    <property type="protein sequence ID" value="MPC84404.1"/>
    <property type="molecule type" value="Genomic_DNA"/>
</dbReference>
<sequence length="41" mass="4404">MLSELSRMNQTGTLTAERGRAETGSGQVSQCPQVRGRESGH</sequence>
<evidence type="ECO:0000313" key="2">
    <source>
        <dbReference type="EMBL" id="MPC84404.1"/>
    </source>
</evidence>
<feature type="region of interest" description="Disordered" evidence="1">
    <location>
        <begin position="1"/>
        <end position="41"/>
    </location>
</feature>
<protein>
    <submittedName>
        <fullName evidence="2">Uncharacterized protein</fullName>
    </submittedName>
</protein>
<gene>
    <name evidence="2" type="ORF">E2C01_079142</name>
</gene>
<keyword evidence="3" id="KW-1185">Reference proteome</keyword>
<reference evidence="2 3" key="1">
    <citation type="submission" date="2019-05" db="EMBL/GenBank/DDBJ databases">
        <title>Another draft genome of Portunus trituberculatus and its Hox gene families provides insights of decapod evolution.</title>
        <authorList>
            <person name="Jeong J.-H."/>
            <person name="Song I."/>
            <person name="Kim S."/>
            <person name="Choi T."/>
            <person name="Kim D."/>
            <person name="Ryu S."/>
            <person name="Kim W."/>
        </authorList>
    </citation>
    <scope>NUCLEOTIDE SEQUENCE [LARGE SCALE GENOMIC DNA]</scope>
    <source>
        <tissue evidence="2">Muscle</tissue>
    </source>
</reference>